<dbReference type="EC" id="2.3.2.31" evidence="3"/>
<dbReference type="GO" id="GO:0061630">
    <property type="term" value="F:ubiquitin protein ligase activity"/>
    <property type="evidence" value="ECO:0007669"/>
    <property type="project" value="UniProtKB-EC"/>
</dbReference>
<dbReference type="PROSITE" id="PS50089">
    <property type="entry name" value="ZF_RING_2"/>
    <property type="match status" value="1"/>
</dbReference>
<proteinExistence type="inferred from homology"/>
<dbReference type="SUPFAM" id="SSF54495">
    <property type="entry name" value="UBC-like"/>
    <property type="match status" value="1"/>
</dbReference>
<gene>
    <name evidence="16" type="ORF">SAMD00023353_0601870</name>
</gene>
<dbReference type="PANTHER" id="PTHR11685">
    <property type="entry name" value="RBR FAMILY RING FINGER AND IBR DOMAIN-CONTAINING"/>
    <property type="match status" value="1"/>
</dbReference>
<dbReference type="CDD" id="cd23134">
    <property type="entry name" value="RING-HC_ITT1-like"/>
    <property type="match status" value="1"/>
</dbReference>
<dbReference type="AlphaFoldDB" id="A0A1S7UL64"/>
<comment type="pathway">
    <text evidence="2">Protein modification; protein ubiquitination.</text>
</comment>
<dbReference type="InterPro" id="IPR017907">
    <property type="entry name" value="Znf_RING_CS"/>
</dbReference>
<accession>A0A1S7UL64</accession>
<dbReference type="InterPro" id="IPR001841">
    <property type="entry name" value="Znf_RING"/>
</dbReference>
<evidence type="ECO:0000259" key="14">
    <source>
        <dbReference type="PROSITE" id="PS50908"/>
    </source>
</evidence>
<evidence type="ECO:0000256" key="8">
    <source>
        <dbReference type="ARBA" id="ARBA00022786"/>
    </source>
</evidence>
<comment type="similarity">
    <text evidence="10">Belongs to the RBR family. RNF14 subfamily.</text>
</comment>
<feature type="domain" description="RWD" evidence="14">
    <location>
        <begin position="8"/>
        <end position="149"/>
    </location>
</feature>
<keyword evidence="5" id="KW-0479">Metal-binding</keyword>
<dbReference type="OrthoDB" id="1431934at2759"/>
<dbReference type="STRING" id="77044.A0A1S7UL64"/>
<dbReference type="Pfam" id="PF26200">
    <property type="entry name" value="Rcat_RNF216"/>
    <property type="match status" value="1"/>
</dbReference>
<reference evidence="16" key="1">
    <citation type="submission" date="2016-03" db="EMBL/GenBank/DDBJ databases">
        <title>Draft genome sequence of Rosellinia necatrix.</title>
        <authorList>
            <person name="Kanematsu S."/>
        </authorList>
    </citation>
    <scope>NUCLEOTIDE SEQUENCE [LARGE SCALE GENOMIC DNA]</scope>
    <source>
        <strain evidence="16">W97</strain>
    </source>
</reference>
<dbReference type="PROSITE" id="PS00518">
    <property type="entry name" value="ZF_RING_1"/>
    <property type="match status" value="1"/>
</dbReference>
<protein>
    <recommendedName>
        <fullName evidence="3">RBR-type E3 ubiquitin transferase</fullName>
        <ecNumber evidence="3">2.3.2.31</ecNumber>
    </recommendedName>
</protein>
<keyword evidence="7 11" id="KW-0863">Zinc-finger</keyword>
<feature type="compositionally biased region" description="Low complexity" evidence="12">
    <location>
        <begin position="563"/>
        <end position="573"/>
    </location>
</feature>
<evidence type="ECO:0000256" key="10">
    <source>
        <dbReference type="ARBA" id="ARBA00044508"/>
    </source>
</evidence>
<feature type="compositionally biased region" description="Pro residues" evidence="12">
    <location>
        <begin position="507"/>
        <end position="518"/>
    </location>
</feature>
<keyword evidence="17" id="KW-1185">Reference proteome</keyword>
<comment type="catalytic activity">
    <reaction evidence="1">
        <text>[E2 ubiquitin-conjugating enzyme]-S-ubiquitinyl-L-cysteine + [acceptor protein]-L-lysine = [E2 ubiquitin-conjugating enzyme]-L-cysteine + [acceptor protein]-N(6)-ubiquitinyl-L-lysine.</text>
        <dbReference type="EC" id="2.3.2.31"/>
    </reaction>
</comment>
<dbReference type="CDD" id="cd23820">
    <property type="entry name" value="RWD_RNF14"/>
    <property type="match status" value="1"/>
</dbReference>
<keyword evidence="6" id="KW-0677">Repeat</keyword>
<dbReference type="Proteomes" id="UP000054516">
    <property type="component" value="Unassembled WGS sequence"/>
</dbReference>
<dbReference type="Gene3D" id="3.10.110.10">
    <property type="entry name" value="Ubiquitin Conjugating Enzyme"/>
    <property type="match status" value="1"/>
</dbReference>
<evidence type="ECO:0000256" key="4">
    <source>
        <dbReference type="ARBA" id="ARBA00022679"/>
    </source>
</evidence>
<evidence type="ECO:0000313" key="16">
    <source>
        <dbReference type="EMBL" id="GAP84040.1"/>
    </source>
</evidence>
<feature type="region of interest" description="Disordered" evidence="12">
    <location>
        <begin position="537"/>
        <end position="633"/>
    </location>
</feature>
<evidence type="ECO:0000256" key="9">
    <source>
        <dbReference type="ARBA" id="ARBA00022833"/>
    </source>
</evidence>
<dbReference type="SUPFAM" id="SSF57850">
    <property type="entry name" value="RING/U-box"/>
    <property type="match status" value="2"/>
</dbReference>
<dbReference type="InterPro" id="IPR016135">
    <property type="entry name" value="UBQ-conjugating_enzyme/RWD"/>
</dbReference>
<keyword evidence="4" id="KW-0808">Transferase</keyword>
<feature type="compositionally biased region" description="Basic and acidic residues" evidence="12">
    <location>
        <begin position="537"/>
        <end position="554"/>
    </location>
</feature>
<dbReference type="Pfam" id="PF01485">
    <property type="entry name" value="IBR"/>
    <property type="match status" value="1"/>
</dbReference>
<evidence type="ECO:0000256" key="1">
    <source>
        <dbReference type="ARBA" id="ARBA00001798"/>
    </source>
</evidence>
<evidence type="ECO:0000259" key="15">
    <source>
        <dbReference type="PROSITE" id="PS51873"/>
    </source>
</evidence>
<dbReference type="Pfam" id="PF05773">
    <property type="entry name" value="RWD"/>
    <property type="match status" value="1"/>
</dbReference>
<dbReference type="InterPro" id="IPR006575">
    <property type="entry name" value="RWD_dom"/>
</dbReference>
<dbReference type="FunFam" id="3.30.40.10:FF:000416">
    <property type="entry name" value="RBR-type E3 ubiquitin transferase"/>
    <property type="match status" value="1"/>
</dbReference>
<organism evidence="16">
    <name type="scientific">Rosellinia necatrix</name>
    <name type="common">White root-rot fungus</name>
    <dbReference type="NCBI Taxonomy" id="77044"/>
    <lineage>
        <taxon>Eukaryota</taxon>
        <taxon>Fungi</taxon>
        <taxon>Dikarya</taxon>
        <taxon>Ascomycota</taxon>
        <taxon>Pezizomycotina</taxon>
        <taxon>Sordariomycetes</taxon>
        <taxon>Xylariomycetidae</taxon>
        <taxon>Xylariales</taxon>
        <taxon>Xylariaceae</taxon>
        <taxon>Rosellinia</taxon>
    </lineage>
</organism>
<evidence type="ECO:0000256" key="6">
    <source>
        <dbReference type="ARBA" id="ARBA00022737"/>
    </source>
</evidence>
<evidence type="ECO:0000256" key="11">
    <source>
        <dbReference type="PROSITE-ProRule" id="PRU00175"/>
    </source>
</evidence>
<dbReference type="SMART" id="SM00647">
    <property type="entry name" value="IBR"/>
    <property type="match status" value="2"/>
</dbReference>
<dbReference type="Gene3D" id="1.20.120.1750">
    <property type="match status" value="1"/>
</dbReference>
<evidence type="ECO:0000256" key="5">
    <source>
        <dbReference type="ARBA" id="ARBA00022723"/>
    </source>
</evidence>
<sequence length="659" mass="73049">MDDDARDVELSAITAIYPELQLDENNPYILSIEVPVTLSKPLTVLFPAVTGTVPSLALAQAATLVPPAEAEVDSQALLHLPALQVDISLPDGYPETQPPNISLSTSPQWLSNDILRKLETDAARLWENVGRDQVIFTYIDDLQRASDDVFGLVDEKGTLEVAPDHKIALLDYDINAKRIAFEKETFECGICLDPKKGIVCHKMIDCGHVFCVQCLQDFYNNAITEGDVTAVTCPAPNCAKNREKSAAEESSSKRRKLKTSVSPSELLQIPLDQDTVKRYVLLKHKTKLESDKNTIYCPRSWCQGAARSKKHKKPEGLELIDSDDEEDEDTGLLAICEDCGFAFCSRCSQGWHGEFNYCLPKERKDAITEEEKASLEYLKLHSTPCPTCAAPCQKSHGCNHMRCFRCQTHFCYLCSAWLDPSNPYKHFNTQPSGEVTSCYMRLWELEGGDGDDVGIGYEGGDVMRAANVAAGQYGEHLEIVQRPRAAHQGQEEPRAQEEPRHEVAQPAPVPREVPQVPPPRERRAVVAREGPLVLRIEGDAPVARDREEGPREAAIRAPPPANPRANNPRANAGQRGGRGNRRGRGGARLNQQNDRNQPRDVARANNNAAGMRQAQPAAAGPNGQQNPDLNAQQEAWIRHFVQLALNDEEHLVEWDSDDE</sequence>
<dbReference type="InterPro" id="IPR047548">
    <property type="entry name" value="Rcat_RBR_RNF14"/>
</dbReference>
<evidence type="ECO:0000256" key="7">
    <source>
        <dbReference type="ARBA" id="ARBA00022771"/>
    </source>
</evidence>
<feature type="compositionally biased region" description="Basic and acidic residues" evidence="12">
    <location>
        <begin position="489"/>
        <end position="503"/>
    </location>
</feature>
<keyword evidence="9" id="KW-0862">Zinc</keyword>
<feature type="domain" description="RING-type" evidence="15">
    <location>
        <begin position="184"/>
        <end position="442"/>
    </location>
</feature>
<evidence type="ECO:0000256" key="12">
    <source>
        <dbReference type="SAM" id="MobiDB-lite"/>
    </source>
</evidence>
<dbReference type="OMA" id="PRSWCQG"/>
<feature type="region of interest" description="Disordered" evidence="12">
    <location>
        <begin position="483"/>
        <end position="525"/>
    </location>
</feature>
<keyword evidence="8" id="KW-0833">Ubl conjugation pathway</keyword>
<evidence type="ECO:0000313" key="17">
    <source>
        <dbReference type="Proteomes" id="UP000054516"/>
    </source>
</evidence>
<evidence type="ECO:0000256" key="3">
    <source>
        <dbReference type="ARBA" id="ARBA00012251"/>
    </source>
</evidence>
<dbReference type="EMBL" id="DF977451">
    <property type="protein sequence ID" value="GAP84040.1"/>
    <property type="molecule type" value="Genomic_DNA"/>
</dbReference>
<dbReference type="InterPro" id="IPR031127">
    <property type="entry name" value="E3_UB_ligase_RBR"/>
</dbReference>
<name>A0A1S7UL64_ROSNE</name>
<dbReference type="InterPro" id="IPR044066">
    <property type="entry name" value="TRIAD_supradom"/>
</dbReference>
<dbReference type="GO" id="GO:0008270">
    <property type="term" value="F:zinc ion binding"/>
    <property type="evidence" value="ECO:0007669"/>
    <property type="project" value="UniProtKB-KW"/>
</dbReference>
<evidence type="ECO:0000259" key="13">
    <source>
        <dbReference type="PROSITE" id="PS50089"/>
    </source>
</evidence>
<feature type="compositionally biased region" description="Low complexity" evidence="12">
    <location>
        <begin position="608"/>
        <end position="627"/>
    </location>
</feature>
<dbReference type="InterPro" id="IPR013083">
    <property type="entry name" value="Znf_RING/FYVE/PHD"/>
</dbReference>
<dbReference type="InterPro" id="IPR002867">
    <property type="entry name" value="IBR_dom"/>
</dbReference>
<dbReference type="PROSITE" id="PS50908">
    <property type="entry name" value="RWD"/>
    <property type="match status" value="1"/>
</dbReference>
<evidence type="ECO:0000256" key="2">
    <source>
        <dbReference type="ARBA" id="ARBA00004906"/>
    </source>
</evidence>
<feature type="domain" description="RING-type" evidence="13">
    <location>
        <begin position="188"/>
        <end position="237"/>
    </location>
</feature>
<dbReference type="GO" id="GO:0016567">
    <property type="term" value="P:protein ubiquitination"/>
    <property type="evidence" value="ECO:0007669"/>
    <property type="project" value="InterPro"/>
</dbReference>
<dbReference type="CDD" id="cd20354">
    <property type="entry name" value="Rcat_RBR_RNF14"/>
    <property type="match status" value="1"/>
</dbReference>
<dbReference type="PROSITE" id="PS51873">
    <property type="entry name" value="TRIAD"/>
    <property type="match status" value="1"/>
</dbReference>
<dbReference type="Gene3D" id="3.30.40.10">
    <property type="entry name" value="Zinc/RING finger domain, C3HC4 (zinc finger)"/>
    <property type="match status" value="1"/>
</dbReference>